<keyword evidence="6" id="KW-0808">Transferase</keyword>
<dbReference type="AlphaFoldDB" id="A0A5B0EKY4"/>
<comment type="subcellular location">
    <subcellularLocation>
        <location evidence="1">Cell membrane</location>
        <topology evidence="1">Multi-pass membrane protein</topology>
    </subcellularLocation>
</comment>
<reference evidence="24 25" key="1">
    <citation type="submission" date="2019-07" db="EMBL/GenBank/DDBJ databases">
        <title>Analysis of the biochemical properties, biological activity and biotechnological potential of siderophores and biosurfactants produced by Antarctic psychrotolerant bacteria.</title>
        <authorList>
            <person name="Styczynski M."/>
            <person name="Krucon T."/>
            <person name="Decewicz P."/>
            <person name="Dziewit L."/>
        </authorList>
    </citation>
    <scope>NUCLEOTIDE SEQUENCE [LARGE SCALE GENOMIC DNA]</scope>
    <source>
        <strain evidence="24 25">ANT_H27</strain>
    </source>
</reference>
<keyword evidence="3" id="KW-1003">Cell membrane</keyword>
<feature type="transmembrane region" description="Helical" evidence="23">
    <location>
        <begin position="204"/>
        <end position="220"/>
    </location>
</feature>
<evidence type="ECO:0000256" key="2">
    <source>
        <dbReference type="ARBA" id="ARBA00004752"/>
    </source>
</evidence>
<keyword evidence="10 23" id="KW-1133">Transmembrane helix</keyword>
<protein>
    <recommendedName>
        <fullName evidence="17">Probable peptidoglycan glycosyltransferase FtsW</fullName>
        <ecNumber evidence="19">2.4.99.28</ecNumber>
    </recommendedName>
    <alternativeName>
        <fullName evidence="18">Cell division protein FtsW</fullName>
    </alternativeName>
    <alternativeName>
        <fullName evidence="15">Cell wall polymerase</fullName>
    </alternativeName>
    <alternativeName>
        <fullName evidence="14">Peptidoglycan polymerase</fullName>
    </alternativeName>
</protein>
<evidence type="ECO:0000256" key="20">
    <source>
        <dbReference type="ARBA" id="ARBA00049902"/>
    </source>
</evidence>
<comment type="catalytic activity">
    <reaction evidence="20">
        <text>[GlcNAc-(1-&gt;4)-Mur2Ac(oyl-L-Ala-gamma-D-Glu-L-Lys-D-Ala-D-Ala)](n)-di-trans,octa-cis-undecaprenyl diphosphate + beta-D-GlcNAc-(1-&gt;4)-Mur2Ac(oyl-L-Ala-gamma-D-Glu-L-Lys-D-Ala-D-Ala)-di-trans,octa-cis-undecaprenyl diphosphate = [GlcNAc-(1-&gt;4)-Mur2Ac(oyl-L-Ala-gamma-D-Glu-L-Lys-D-Ala-D-Ala)](n+1)-di-trans,octa-cis-undecaprenyl diphosphate + di-trans,octa-cis-undecaprenyl diphosphate + H(+)</text>
        <dbReference type="Rhea" id="RHEA:23708"/>
        <dbReference type="Rhea" id="RHEA-COMP:9602"/>
        <dbReference type="Rhea" id="RHEA-COMP:9603"/>
        <dbReference type="ChEBI" id="CHEBI:15378"/>
        <dbReference type="ChEBI" id="CHEBI:58405"/>
        <dbReference type="ChEBI" id="CHEBI:60033"/>
        <dbReference type="ChEBI" id="CHEBI:78435"/>
        <dbReference type="EC" id="2.4.99.28"/>
    </reaction>
</comment>
<feature type="transmembrane region" description="Helical" evidence="23">
    <location>
        <begin position="48"/>
        <end position="70"/>
    </location>
</feature>
<evidence type="ECO:0000256" key="7">
    <source>
        <dbReference type="ARBA" id="ARBA00022692"/>
    </source>
</evidence>
<keyword evidence="13" id="KW-0961">Cell wall biogenesis/degradation</keyword>
<comment type="function">
    <text evidence="21">Peptidoglycan polymerase that is essential for cell division.</text>
</comment>
<accession>A0A5B0EKY4</accession>
<evidence type="ECO:0000256" key="16">
    <source>
        <dbReference type="ARBA" id="ARBA00038053"/>
    </source>
</evidence>
<keyword evidence="11 23" id="KW-0472">Membrane</keyword>
<evidence type="ECO:0000256" key="22">
    <source>
        <dbReference type="SAM" id="MobiDB-lite"/>
    </source>
</evidence>
<evidence type="ECO:0000256" key="14">
    <source>
        <dbReference type="ARBA" id="ARBA00032370"/>
    </source>
</evidence>
<keyword evidence="4" id="KW-0132">Cell division</keyword>
<comment type="similarity">
    <text evidence="16">Belongs to the SEDS family. FtsW subfamily.</text>
</comment>
<dbReference type="Pfam" id="PF01098">
    <property type="entry name" value="FTSW_RODA_SPOVE"/>
    <property type="match status" value="1"/>
</dbReference>
<dbReference type="GO" id="GO:0051301">
    <property type="term" value="P:cell division"/>
    <property type="evidence" value="ECO:0007669"/>
    <property type="project" value="UniProtKB-KW"/>
</dbReference>
<dbReference type="RefSeq" id="WP_149618292.1">
    <property type="nucleotide sequence ID" value="NZ_JBITUG010000031.1"/>
</dbReference>
<evidence type="ECO:0000256" key="15">
    <source>
        <dbReference type="ARBA" id="ARBA00033270"/>
    </source>
</evidence>
<evidence type="ECO:0000256" key="3">
    <source>
        <dbReference type="ARBA" id="ARBA00022475"/>
    </source>
</evidence>
<dbReference type="Proteomes" id="UP000323856">
    <property type="component" value="Unassembled WGS sequence"/>
</dbReference>
<feature type="transmembrane region" description="Helical" evidence="23">
    <location>
        <begin position="353"/>
        <end position="379"/>
    </location>
</feature>
<feature type="transmembrane region" description="Helical" evidence="23">
    <location>
        <begin position="181"/>
        <end position="198"/>
    </location>
</feature>
<dbReference type="PANTHER" id="PTHR30474">
    <property type="entry name" value="CELL CYCLE PROTEIN"/>
    <property type="match status" value="1"/>
</dbReference>
<comment type="caution">
    <text evidence="24">The sequence shown here is derived from an EMBL/GenBank/DDBJ whole genome shotgun (WGS) entry which is preliminary data.</text>
</comment>
<dbReference type="EMBL" id="VOBL01000001">
    <property type="protein sequence ID" value="KAA0979684.1"/>
    <property type="molecule type" value="Genomic_DNA"/>
</dbReference>
<comment type="pathway">
    <text evidence="2">Cell wall biogenesis; peptidoglycan biosynthesis.</text>
</comment>
<dbReference type="InterPro" id="IPR018365">
    <property type="entry name" value="Cell_cycle_FtsW-rel_CS"/>
</dbReference>
<dbReference type="NCBIfam" id="TIGR02614">
    <property type="entry name" value="ftsW"/>
    <property type="match status" value="1"/>
</dbReference>
<keyword evidence="12" id="KW-0131">Cell cycle</keyword>
<feature type="region of interest" description="Disordered" evidence="22">
    <location>
        <begin position="1"/>
        <end position="25"/>
    </location>
</feature>
<evidence type="ECO:0000256" key="6">
    <source>
        <dbReference type="ARBA" id="ARBA00022679"/>
    </source>
</evidence>
<organism evidence="24 25">
    <name type="scientific">Paeniglutamicibacter gangotriensis</name>
    <dbReference type="NCBI Taxonomy" id="254787"/>
    <lineage>
        <taxon>Bacteria</taxon>
        <taxon>Bacillati</taxon>
        <taxon>Actinomycetota</taxon>
        <taxon>Actinomycetes</taxon>
        <taxon>Micrococcales</taxon>
        <taxon>Micrococcaceae</taxon>
        <taxon>Paeniglutamicibacter</taxon>
    </lineage>
</organism>
<dbReference type="GO" id="GO:0008955">
    <property type="term" value="F:peptidoglycan glycosyltransferase activity"/>
    <property type="evidence" value="ECO:0007669"/>
    <property type="project" value="UniProtKB-EC"/>
</dbReference>
<dbReference type="PANTHER" id="PTHR30474:SF2">
    <property type="entry name" value="PEPTIDOGLYCAN GLYCOSYLTRANSFERASE FTSW-RELATED"/>
    <property type="match status" value="1"/>
</dbReference>
<feature type="transmembrane region" description="Helical" evidence="23">
    <location>
        <begin position="385"/>
        <end position="407"/>
    </location>
</feature>
<dbReference type="GO" id="GO:0071555">
    <property type="term" value="P:cell wall organization"/>
    <property type="evidence" value="ECO:0007669"/>
    <property type="project" value="UniProtKB-KW"/>
</dbReference>
<dbReference type="InterPro" id="IPR013437">
    <property type="entry name" value="FtsW"/>
</dbReference>
<dbReference type="InterPro" id="IPR001182">
    <property type="entry name" value="FtsW/RodA"/>
</dbReference>
<feature type="transmembrane region" description="Helical" evidence="23">
    <location>
        <begin position="91"/>
        <end position="109"/>
    </location>
</feature>
<dbReference type="PROSITE" id="PS00428">
    <property type="entry name" value="FTSW_RODA_SPOVE"/>
    <property type="match status" value="1"/>
</dbReference>
<evidence type="ECO:0000313" key="24">
    <source>
        <dbReference type="EMBL" id="KAA0979684.1"/>
    </source>
</evidence>
<sequence>MSGTSRTPHGKGAKAGATGRKRGRGAEARGAATWFSRLEDPSLRGAQINYYVVLGTTLALAFMGLIMVLSSSSVEAIARNESAFSDFSKQSLWALVGVACMLGMQQVAPKVLKSLAWPAIIGAIVLLILVLAIGTEIYGNKNWIRFGAFSVQPSEFAKAALALWGAAIVERKTKLMGHWKHALVPLLVPVGGLVLLLVLIGKDLGTALVLGLVLVVVLFVGGAPRKIFVIGAGLAAAGLTAAVLLAPTRLGRVTAWLFGCADGPPAAGSQDYCYQAQQGIYALASGGWFGAGLGQSRQKWSHIPEAQNDFIFAVLGEELGLLGTLFVIVLYGMLAVAMYRIAVRTGTIFGRVAIAGIMSWIIGQAFINIGMVIGLLPVIGVPLPFISSGGSALLATFLGIGVVLSFAREQRVRLQPAGTPRGIAALLARRRTP</sequence>
<keyword evidence="5" id="KW-0328">Glycosyltransferase</keyword>
<dbReference type="GO" id="GO:0008360">
    <property type="term" value="P:regulation of cell shape"/>
    <property type="evidence" value="ECO:0007669"/>
    <property type="project" value="UniProtKB-KW"/>
</dbReference>
<evidence type="ECO:0000256" key="19">
    <source>
        <dbReference type="ARBA" id="ARBA00044770"/>
    </source>
</evidence>
<evidence type="ECO:0000313" key="25">
    <source>
        <dbReference type="Proteomes" id="UP000323856"/>
    </source>
</evidence>
<dbReference type="GO" id="GO:0005886">
    <property type="term" value="C:plasma membrane"/>
    <property type="evidence" value="ECO:0007669"/>
    <property type="project" value="UniProtKB-SubCell"/>
</dbReference>
<evidence type="ECO:0000256" key="21">
    <source>
        <dbReference type="ARBA" id="ARBA00049966"/>
    </source>
</evidence>
<keyword evidence="8" id="KW-0133">Cell shape</keyword>
<evidence type="ECO:0000256" key="18">
    <source>
        <dbReference type="ARBA" id="ARBA00041418"/>
    </source>
</evidence>
<evidence type="ECO:0000256" key="10">
    <source>
        <dbReference type="ARBA" id="ARBA00022989"/>
    </source>
</evidence>
<keyword evidence="9" id="KW-0573">Peptidoglycan synthesis</keyword>
<dbReference type="GO" id="GO:0009252">
    <property type="term" value="P:peptidoglycan biosynthetic process"/>
    <property type="evidence" value="ECO:0007669"/>
    <property type="project" value="UniProtKB-KW"/>
</dbReference>
<evidence type="ECO:0000256" key="4">
    <source>
        <dbReference type="ARBA" id="ARBA00022618"/>
    </source>
</evidence>
<evidence type="ECO:0000256" key="5">
    <source>
        <dbReference type="ARBA" id="ARBA00022676"/>
    </source>
</evidence>
<evidence type="ECO:0000256" key="13">
    <source>
        <dbReference type="ARBA" id="ARBA00023316"/>
    </source>
</evidence>
<keyword evidence="7 23" id="KW-0812">Transmembrane</keyword>
<dbReference type="EC" id="2.4.99.28" evidence="19"/>
<dbReference type="GO" id="GO:0015648">
    <property type="term" value="F:lipid-linked peptidoglycan transporter activity"/>
    <property type="evidence" value="ECO:0007669"/>
    <property type="project" value="TreeGrafter"/>
</dbReference>
<dbReference type="OrthoDB" id="9768187at2"/>
<evidence type="ECO:0000256" key="23">
    <source>
        <dbReference type="SAM" id="Phobius"/>
    </source>
</evidence>
<evidence type="ECO:0000256" key="8">
    <source>
        <dbReference type="ARBA" id="ARBA00022960"/>
    </source>
</evidence>
<feature type="transmembrane region" description="Helical" evidence="23">
    <location>
        <begin position="115"/>
        <end position="135"/>
    </location>
</feature>
<dbReference type="GO" id="GO:0032153">
    <property type="term" value="C:cell division site"/>
    <property type="evidence" value="ECO:0007669"/>
    <property type="project" value="TreeGrafter"/>
</dbReference>
<evidence type="ECO:0000256" key="11">
    <source>
        <dbReference type="ARBA" id="ARBA00023136"/>
    </source>
</evidence>
<feature type="transmembrane region" description="Helical" evidence="23">
    <location>
        <begin position="227"/>
        <end position="246"/>
    </location>
</feature>
<evidence type="ECO:0000256" key="9">
    <source>
        <dbReference type="ARBA" id="ARBA00022984"/>
    </source>
</evidence>
<proteinExistence type="inferred from homology"/>
<feature type="transmembrane region" description="Helical" evidence="23">
    <location>
        <begin position="319"/>
        <end position="341"/>
    </location>
</feature>
<gene>
    <name evidence="24" type="primary">ftsW</name>
    <name evidence="24" type="ORF">FQ154_00510</name>
</gene>
<evidence type="ECO:0000256" key="1">
    <source>
        <dbReference type="ARBA" id="ARBA00004651"/>
    </source>
</evidence>
<evidence type="ECO:0000256" key="12">
    <source>
        <dbReference type="ARBA" id="ARBA00023306"/>
    </source>
</evidence>
<name>A0A5B0EKY4_9MICC</name>
<evidence type="ECO:0000256" key="17">
    <source>
        <dbReference type="ARBA" id="ARBA00041185"/>
    </source>
</evidence>